<dbReference type="SUPFAM" id="SSF52266">
    <property type="entry name" value="SGNH hydrolase"/>
    <property type="match status" value="1"/>
</dbReference>
<sequence length="199" mass="21656">MKTMICIGDSLTEGTDIPVGHTWPALMANALSLEVVNGGIGGDTTSGMLSRFNPDVVDRRPEFVFIMGGTNDLWWGWEVRTLLGNLFSMVVQARHHGIAPVIGLPVPVFVAAAQANDFSPPLDGYAGFSAKLAEFIESLSRHATESEVAVVDLHTPFLEADRQVRTNLFLPDGLHPNRDGHLAIAGTMRAFFKKELNFP</sequence>
<evidence type="ECO:0000313" key="3">
    <source>
        <dbReference type="Proteomes" id="UP000427906"/>
    </source>
</evidence>
<feature type="domain" description="SGNH hydrolase-type esterase" evidence="1">
    <location>
        <begin position="6"/>
        <end position="181"/>
    </location>
</feature>
<gene>
    <name evidence="2" type="ORF">DSCA_55250</name>
</gene>
<dbReference type="Proteomes" id="UP000427906">
    <property type="component" value="Chromosome"/>
</dbReference>
<dbReference type="PANTHER" id="PTHR30383:SF5">
    <property type="entry name" value="SGNH HYDROLASE-TYPE ESTERASE DOMAIN-CONTAINING PROTEIN"/>
    <property type="match status" value="1"/>
</dbReference>
<dbReference type="EMBL" id="AP021874">
    <property type="protein sequence ID" value="BBO71595.1"/>
    <property type="molecule type" value="Genomic_DNA"/>
</dbReference>
<dbReference type="InterPro" id="IPR036514">
    <property type="entry name" value="SGNH_hydro_sf"/>
</dbReference>
<dbReference type="OrthoDB" id="9786188at2"/>
<protein>
    <submittedName>
        <fullName evidence="2">Peptidase</fullName>
    </submittedName>
</protein>
<dbReference type="AlphaFoldDB" id="A0A5K7YT71"/>
<evidence type="ECO:0000259" key="1">
    <source>
        <dbReference type="Pfam" id="PF13472"/>
    </source>
</evidence>
<dbReference type="InterPro" id="IPR051532">
    <property type="entry name" value="Ester_Hydrolysis_Enzymes"/>
</dbReference>
<evidence type="ECO:0000313" key="2">
    <source>
        <dbReference type="EMBL" id="BBO71595.1"/>
    </source>
</evidence>
<keyword evidence="3" id="KW-1185">Reference proteome</keyword>
<name>A0A5K7YT71_9BACT</name>
<dbReference type="GO" id="GO:0004622">
    <property type="term" value="F:phosphatidylcholine lysophospholipase activity"/>
    <property type="evidence" value="ECO:0007669"/>
    <property type="project" value="TreeGrafter"/>
</dbReference>
<organism evidence="2 3">
    <name type="scientific">Desulfosarcina alkanivorans</name>
    <dbReference type="NCBI Taxonomy" id="571177"/>
    <lineage>
        <taxon>Bacteria</taxon>
        <taxon>Pseudomonadati</taxon>
        <taxon>Thermodesulfobacteriota</taxon>
        <taxon>Desulfobacteria</taxon>
        <taxon>Desulfobacterales</taxon>
        <taxon>Desulfosarcinaceae</taxon>
        <taxon>Desulfosarcina</taxon>
    </lineage>
</organism>
<reference evidence="2 3" key="1">
    <citation type="submission" date="2019-11" db="EMBL/GenBank/DDBJ databases">
        <title>Comparative genomics of hydrocarbon-degrading Desulfosarcina strains.</title>
        <authorList>
            <person name="Watanabe M."/>
            <person name="Kojima H."/>
            <person name="Fukui M."/>
        </authorList>
    </citation>
    <scope>NUCLEOTIDE SEQUENCE [LARGE SCALE GENOMIC DNA]</scope>
    <source>
        <strain evidence="2 3">PL12</strain>
    </source>
</reference>
<dbReference type="InterPro" id="IPR013830">
    <property type="entry name" value="SGNH_hydro"/>
</dbReference>
<proteinExistence type="predicted"/>
<dbReference type="PANTHER" id="PTHR30383">
    <property type="entry name" value="THIOESTERASE 1/PROTEASE 1/LYSOPHOSPHOLIPASE L1"/>
    <property type="match status" value="1"/>
</dbReference>
<dbReference type="KEGG" id="dalk:DSCA_55250"/>
<accession>A0A5K7YT71</accession>
<dbReference type="Gene3D" id="3.40.50.1110">
    <property type="entry name" value="SGNH hydrolase"/>
    <property type="match status" value="1"/>
</dbReference>
<dbReference type="RefSeq" id="WP_155319407.1">
    <property type="nucleotide sequence ID" value="NZ_AP021874.1"/>
</dbReference>
<dbReference type="Pfam" id="PF13472">
    <property type="entry name" value="Lipase_GDSL_2"/>
    <property type="match status" value="1"/>
</dbReference>